<dbReference type="RefSeq" id="WP_071835126.1">
    <property type="nucleotide sequence ID" value="NZ_LSRP01000121.1"/>
</dbReference>
<evidence type="ECO:0000256" key="3">
    <source>
        <dbReference type="ARBA" id="ARBA00023125"/>
    </source>
</evidence>
<dbReference type="EMBL" id="LSRP01000121">
    <property type="protein sequence ID" value="OJF91764.1"/>
    <property type="molecule type" value="Genomic_DNA"/>
</dbReference>
<evidence type="ECO:0000256" key="2">
    <source>
        <dbReference type="ARBA" id="ARBA00023015"/>
    </source>
</evidence>
<evidence type="ECO:0000259" key="5">
    <source>
        <dbReference type="PROSITE" id="PS50931"/>
    </source>
</evidence>
<dbReference type="OrthoDB" id="9791253at2"/>
<protein>
    <submittedName>
        <fullName evidence="6">LysR family transcriptional regulator</fullName>
    </submittedName>
</protein>
<dbReference type="CDD" id="cd05466">
    <property type="entry name" value="PBP2_LTTR_substrate"/>
    <property type="match status" value="1"/>
</dbReference>
<feature type="domain" description="HTH lysR-type" evidence="5">
    <location>
        <begin position="5"/>
        <end position="62"/>
    </location>
</feature>
<dbReference type="PANTHER" id="PTHR30126:SF40">
    <property type="entry name" value="HTH-TYPE TRANSCRIPTIONAL REGULATOR GLTR"/>
    <property type="match status" value="1"/>
</dbReference>
<dbReference type="InterPro" id="IPR000847">
    <property type="entry name" value="LysR_HTH_N"/>
</dbReference>
<dbReference type="Gene3D" id="1.10.10.10">
    <property type="entry name" value="Winged helix-like DNA-binding domain superfamily/Winged helix DNA-binding domain"/>
    <property type="match status" value="1"/>
</dbReference>
<name>A0A657LRG3_9HYPH</name>
<keyword evidence="3" id="KW-0238">DNA-binding</keyword>
<comment type="caution">
    <text evidence="6">The sequence shown here is derived from an EMBL/GenBank/DDBJ whole genome shotgun (WGS) entry which is preliminary data.</text>
</comment>
<keyword evidence="2" id="KW-0805">Transcription regulation</keyword>
<reference evidence="6 7" key="1">
    <citation type="submission" date="2016-02" db="EMBL/GenBank/DDBJ databases">
        <title>Genome sequencing of a beta-galactosidase producing bacteria Rhizobium sp. 59.</title>
        <authorList>
            <person name="Wang D."/>
            <person name="Kot W."/>
            <person name="Qin Y."/>
            <person name="Hansen L."/>
            <person name="Naqvi K."/>
            <person name="Rensing C."/>
        </authorList>
    </citation>
    <scope>NUCLEOTIDE SEQUENCE [LARGE SCALE GENOMIC DNA]</scope>
    <source>
        <strain evidence="6 7">59</strain>
    </source>
</reference>
<dbReference type="InterPro" id="IPR036388">
    <property type="entry name" value="WH-like_DNA-bd_sf"/>
</dbReference>
<evidence type="ECO:0000256" key="4">
    <source>
        <dbReference type="ARBA" id="ARBA00023163"/>
    </source>
</evidence>
<dbReference type="PROSITE" id="PS50931">
    <property type="entry name" value="HTH_LYSR"/>
    <property type="match status" value="1"/>
</dbReference>
<dbReference type="AlphaFoldDB" id="A0A657LRG3"/>
<organism evidence="6 7">
    <name type="scientific">Pararhizobium antarcticum</name>
    <dbReference type="NCBI Taxonomy" id="1798805"/>
    <lineage>
        <taxon>Bacteria</taxon>
        <taxon>Pseudomonadati</taxon>
        <taxon>Pseudomonadota</taxon>
        <taxon>Alphaproteobacteria</taxon>
        <taxon>Hyphomicrobiales</taxon>
        <taxon>Rhizobiaceae</taxon>
        <taxon>Rhizobium/Agrobacterium group</taxon>
        <taxon>Pararhizobium</taxon>
    </lineage>
</organism>
<evidence type="ECO:0000313" key="6">
    <source>
        <dbReference type="EMBL" id="OJF91764.1"/>
    </source>
</evidence>
<dbReference type="InterPro" id="IPR005119">
    <property type="entry name" value="LysR_subst-bd"/>
</dbReference>
<dbReference type="InterPro" id="IPR036390">
    <property type="entry name" value="WH_DNA-bd_sf"/>
</dbReference>
<sequence>MADPLDLKLLRAFVAVAREGNVTRASELLHLTQPAVSLQLRRLSENVGLALFRRTANGLELTRDGALLATKAEQVMASVTEFRQTACHLTAQLRGKLRIGTIIDPDFTRLGALLQALVESGPAIETELRQGMSGEVASGLKRSELDVGFFLGDLDDFGTSTQSADIEQDALFFLVPLSRLIYRVVAPPAFAGIVAGRGWKELSELPWIGTPAASVHHRLLAKQFASLGLRQNVVALVDQESSMLAMVRTGLGLSLCRESIALNERQANGLVIAENVKLETSLSFACLRARRSEPNVALALEVMDRIWPSNSSQLK</sequence>
<keyword evidence="7" id="KW-1185">Reference proteome</keyword>
<dbReference type="Pfam" id="PF00126">
    <property type="entry name" value="HTH_1"/>
    <property type="match status" value="1"/>
</dbReference>
<dbReference type="SUPFAM" id="SSF46785">
    <property type="entry name" value="Winged helix' DNA-binding domain"/>
    <property type="match status" value="1"/>
</dbReference>
<evidence type="ECO:0000313" key="7">
    <source>
        <dbReference type="Proteomes" id="UP000182661"/>
    </source>
</evidence>
<gene>
    <name evidence="6" type="ORF">AX760_23025</name>
</gene>
<keyword evidence="4" id="KW-0804">Transcription</keyword>
<dbReference type="PRINTS" id="PR00039">
    <property type="entry name" value="HTHLYSR"/>
</dbReference>
<dbReference type="Gene3D" id="3.40.190.10">
    <property type="entry name" value="Periplasmic binding protein-like II"/>
    <property type="match status" value="2"/>
</dbReference>
<dbReference type="GO" id="GO:0000976">
    <property type="term" value="F:transcription cis-regulatory region binding"/>
    <property type="evidence" value="ECO:0007669"/>
    <property type="project" value="TreeGrafter"/>
</dbReference>
<dbReference type="PANTHER" id="PTHR30126">
    <property type="entry name" value="HTH-TYPE TRANSCRIPTIONAL REGULATOR"/>
    <property type="match status" value="1"/>
</dbReference>
<accession>A0A657LRG3</accession>
<dbReference type="GO" id="GO:0003700">
    <property type="term" value="F:DNA-binding transcription factor activity"/>
    <property type="evidence" value="ECO:0007669"/>
    <property type="project" value="InterPro"/>
</dbReference>
<dbReference type="Pfam" id="PF03466">
    <property type="entry name" value="LysR_substrate"/>
    <property type="match status" value="1"/>
</dbReference>
<comment type="similarity">
    <text evidence="1">Belongs to the LysR transcriptional regulatory family.</text>
</comment>
<dbReference type="Proteomes" id="UP000182661">
    <property type="component" value="Unassembled WGS sequence"/>
</dbReference>
<evidence type="ECO:0000256" key="1">
    <source>
        <dbReference type="ARBA" id="ARBA00009437"/>
    </source>
</evidence>
<dbReference type="SUPFAM" id="SSF53850">
    <property type="entry name" value="Periplasmic binding protein-like II"/>
    <property type="match status" value="1"/>
</dbReference>
<proteinExistence type="inferred from homology"/>